<feature type="domain" description="DUF5683" evidence="2">
    <location>
        <begin position="49"/>
        <end position="167"/>
    </location>
</feature>
<dbReference type="Pfam" id="PF18935">
    <property type="entry name" value="DUF5683"/>
    <property type="match status" value="1"/>
</dbReference>
<evidence type="ECO:0000259" key="2">
    <source>
        <dbReference type="Pfam" id="PF18935"/>
    </source>
</evidence>
<proteinExistence type="predicted"/>
<evidence type="ECO:0000313" key="4">
    <source>
        <dbReference type="Proteomes" id="UP000319829"/>
    </source>
</evidence>
<dbReference type="Proteomes" id="UP000319829">
    <property type="component" value="Unassembled WGS sequence"/>
</dbReference>
<sequence>MRSLTPSPRSSAALLLAAFLLAWGAAAAFAAPAPAGPASARADSLRHRSRPSLVMLRSAAVPGWGQLYNRKYLKAVGVVAGEGLLAYQAWNEYRKENDAVDRLSAIAAADAEAGVDYQLDPAYLAVDQDREVHRNKKINWIWWGIAAHLLSTVDAYVDAHLGTFEADFGSSEPGEKPRITLALRTRF</sequence>
<feature type="chain" id="PRO_5022177098" description="DUF5683 domain-containing protein" evidence="1">
    <location>
        <begin position="31"/>
        <end position="187"/>
    </location>
</feature>
<organism evidence="3 4">
    <name type="scientific">Eiseniibacteriota bacterium</name>
    <dbReference type="NCBI Taxonomy" id="2212470"/>
    <lineage>
        <taxon>Bacteria</taxon>
        <taxon>Candidatus Eiseniibacteriota</taxon>
    </lineage>
</organism>
<accession>A0A538SQI9</accession>
<dbReference type="AlphaFoldDB" id="A0A538SQI9"/>
<protein>
    <recommendedName>
        <fullName evidence="2">DUF5683 domain-containing protein</fullName>
    </recommendedName>
</protein>
<gene>
    <name evidence="3" type="ORF">E6K74_09025</name>
</gene>
<keyword evidence="1" id="KW-0732">Signal</keyword>
<reference evidence="3 4" key="1">
    <citation type="journal article" date="2019" name="Nat. Microbiol.">
        <title>Mediterranean grassland soil C-N compound turnover is dependent on rainfall and depth, and is mediated by genomically divergent microorganisms.</title>
        <authorList>
            <person name="Diamond S."/>
            <person name="Andeer P.F."/>
            <person name="Li Z."/>
            <person name="Crits-Christoph A."/>
            <person name="Burstein D."/>
            <person name="Anantharaman K."/>
            <person name="Lane K.R."/>
            <person name="Thomas B.C."/>
            <person name="Pan C."/>
            <person name="Northen T.R."/>
            <person name="Banfield J.F."/>
        </authorList>
    </citation>
    <scope>NUCLEOTIDE SEQUENCE [LARGE SCALE GENOMIC DNA]</scope>
    <source>
        <strain evidence="3">WS_4</strain>
    </source>
</reference>
<feature type="signal peptide" evidence="1">
    <location>
        <begin position="1"/>
        <end position="30"/>
    </location>
</feature>
<comment type="caution">
    <text evidence="3">The sequence shown here is derived from an EMBL/GenBank/DDBJ whole genome shotgun (WGS) entry which is preliminary data.</text>
</comment>
<evidence type="ECO:0000313" key="3">
    <source>
        <dbReference type="EMBL" id="TMQ53643.1"/>
    </source>
</evidence>
<dbReference type="InterPro" id="IPR043738">
    <property type="entry name" value="DUF5683"/>
</dbReference>
<name>A0A538SQI9_UNCEI</name>
<evidence type="ECO:0000256" key="1">
    <source>
        <dbReference type="SAM" id="SignalP"/>
    </source>
</evidence>
<dbReference type="EMBL" id="VBOU01000083">
    <property type="protein sequence ID" value="TMQ53643.1"/>
    <property type="molecule type" value="Genomic_DNA"/>
</dbReference>